<evidence type="ECO:0000313" key="2">
    <source>
        <dbReference type="Proteomes" id="UP000570678"/>
    </source>
</evidence>
<reference evidence="1 2" key="1">
    <citation type="submission" date="2020-04" db="EMBL/GenBank/DDBJ databases">
        <title>MicrobeNet Type strains.</title>
        <authorList>
            <person name="Nicholson A.C."/>
        </authorList>
    </citation>
    <scope>NUCLEOTIDE SEQUENCE [LARGE SCALE GENOMIC DNA]</scope>
    <source>
        <strain evidence="1 2">JCM 3332</strain>
    </source>
</reference>
<dbReference type="EMBL" id="JAAXOT010000001">
    <property type="protein sequence ID" value="NKY55183.1"/>
    <property type="molecule type" value="Genomic_DNA"/>
</dbReference>
<keyword evidence="2" id="KW-1185">Reference proteome</keyword>
<comment type="caution">
    <text evidence="1">The sequence shown here is derived from an EMBL/GenBank/DDBJ whole genome shotgun (WGS) entry which is preliminary data.</text>
</comment>
<dbReference type="RefSeq" id="WP_157116098.1">
    <property type="nucleotide sequence ID" value="NZ_JAAXOT010000001.1"/>
</dbReference>
<sequence length="80" mass="8850">MGGGSDWTATGFDISPERARAPHTRLHGFEVVGFDFVERDEASVTGQWFQSASRDYPVDLEHFADMGSGVPAVVFVELFR</sequence>
<dbReference type="Proteomes" id="UP000570678">
    <property type="component" value="Unassembled WGS sequence"/>
</dbReference>
<dbReference type="AlphaFoldDB" id="A0A846Y7M3"/>
<accession>A0A846Y7M3</accession>
<proteinExistence type="predicted"/>
<gene>
    <name evidence="1" type="ORF">HGA15_03190</name>
</gene>
<evidence type="ECO:0000313" key="1">
    <source>
        <dbReference type="EMBL" id="NKY55183.1"/>
    </source>
</evidence>
<name>A0A846Y7M3_9NOCA</name>
<protein>
    <submittedName>
        <fullName evidence="1">Uncharacterized protein</fullName>
    </submittedName>
</protein>
<organism evidence="1 2">
    <name type="scientific">Nocardia flavorosea</name>
    <dbReference type="NCBI Taxonomy" id="53429"/>
    <lineage>
        <taxon>Bacteria</taxon>
        <taxon>Bacillati</taxon>
        <taxon>Actinomycetota</taxon>
        <taxon>Actinomycetes</taxon>
        <taxon>Mycobacteriales</taxon>
        <taxon>Nocardiaceae</taxon>
        <taxon>Nocardia</taxon>
    </lineage>
</organism>